<dbReference type="InterPro" id="IPR016024">
    <property type="entry name" value="ARM-type_fold"/>
</dbReference>
<comment type="cofactor">
    <cofactor evidence="2">
        <name>Zn(2+)</name>
        <dbReference type="ChEBI" id="CHEBI:29105"/>
    </cofactor>
</comment>
<evidence type="ECO:0000256" key="3">
    <source>
        <dbReference type="ARBA" id="ARBA00010136"/>
    </source>
</evidence>
<proteinExistence type="inferred from homology"/>
<evidence type="ECO:0000256" key="9">
    <source>
        <dbReference type="ARBA" id="ARBA00022801"/>
    </source>
</evidence>
<dbReference type="OrthoDB" id="100605at2"/>
<dbReference type="InterPro" id="IPR027268">
    <property type="entry name" value="Peptidase_M4/M1_CTD_sf"/>
</dbReference>
<dbReference type="GO" id="GO:0070006">
    <property type="term" value="F:metalloaminopeptidase activity"/>
    <property type="evidence" value="ECO:0007669"/>
    <property type="project" value="TreeGrafter"/>
</dbReference>
<dbReference type="PROSITE" id="PS51257">
    <property type="entry name" value="PROKAR_LIPOPROTEIN"/>
    <property type="match status" value="1"/>
</dbReference>
<dbReference type="PANTHER" id="PTHR11533:SF174">
    <property type="entry name" value="PUROMYCIN-SENSITIVE AMINOPEPTIDASE-RELATED"/>
    <property type="match status" value="1"/>
</dbReference>
<dbReference type="EMBL" id="CP012836">
    <property type="protein sequence ID" value="AMQ55846.1"/>
    <property type="molecule type" value="Genomic_DNA"/>
</dbReference>
<evidence type="ECO:0000313" key="16">
    <source>
        <dbReference type="Proteomes" id="UP000073816"/>
    </source>
</evidence>
<dbReference type="STRING" id="1727163.AO498_05430"/>
<feature type="transmembrane region" description="Helical" evidence="12">
    <location>
        <begin position="12"/>
        <end position="29"/>
    </location>
</feature>
<dbReference type="SUPFAM" id="SSF48371">
    <property type="entry name" value="ARM repeat"/>
    <property type="match status" value="1"/>
</dbReference>
<evidence type="ECO:0000256" key="6">
    <source>
        <dbReference type="ARBA" id="ARBA00022438"/>
    </source>
</evidence>
<dbReference type="CDD" id="cd09603">
    <property type="entry name" value="M1_APN_like"/>
    <property type="match status" value="1"/>
</dbReference>
<dbReference type="GO" id="GO:0016020">
    <property type="term" value="C:membrane"/>
    <property type="evidence" value="ECO:0007669"/>
    <property type="project" value="TreeGrafter"/>
</dbReference>
<dbReference type="Pfam" id="PF01433">
    <property type="entry name" value="Peptidase_M1"/>
    <property type="match status" value="1"/>
</dbReference>
<dbReference type="PRINTS" id="PR00756">
    <property type="entry name" value="ALADIPTASE"/>
</dbReference>
<dbReference type="RefSeq" id="WP_067544553.1">
    <property type="nucleotide sequence ID" value="NZ_CP012836.1"/>
</dbReference>
<dbReference type="EC" id="3.4.11.2" evidence="4"/>
<keyword evidence="7" id="KW-0645">Protease</keyword>
<keyword evidence="12" id="KW-0472">Membrane</keyword>
<dbReference type="Pfam" id="PF17900">
    <property type="entry name" value="Peptidase_M1_N"/>
    <property type="match status" value="1"/>
</dbReference>
<dbReference type="Proteomes" id="UP000073816">
    <property type="component" value="Chromosome"/>
</dbReference>
<feature type="domain" description="Peptidase M1 membrane alanine aminopeptidase" evidence="13">
    <location>
        <begin position="308"/>
        <end position="515"/>
    </location>
</feature>
<evidence type="ECO:0000313" key="15">
    <source>
        <dbReference type="EMBL" id="AMQ55846.1"/>
    </source>
</evidence>
<dbReference type="GO" id="GO:0005737">
    <property type="term" value="C:cytoplasm"/>
    <property type="evidence" value="ECO:0007669"/>
    <property type="project" value="TreeGrafter"/>
</dbReference>
<dbReference type="GO" id="GO:0006508">
    <property type="term" value="P:proteolysis"/>
    <property type="evidence" value="ECO:0007669"/>
    <property type="project" value="UniProtKB-KW"/>
</dbReference>
<evidence type="ECO:0000256" key="2">
    <source>
        <dbReference type="ARBA" id="ARBA00001947"/>
    </source>
</evidence>
<sequence length="878" mass="101290">MNQKDTSDKIFLKISFFLFTVFNWAILIGCSSQQAINQNSGTVIGQSTELADQVLLKNELLKVQKEQEIKAYQGSLKRDFDLLHVDLSLDFDWENQIVLGEAYLKIKPFAYSQRELILDAKDFEIRELTYAGDSLVKLAYRYDESKVRIYLPAIKSSKDTFGIVMKYKAFPNKNSGNGNEAITDTKGLYFIDPLDTLPGKPKMIWTQGETIYASKWFPTIDSPNEKFTHSLSVVVPDSMLSVSNGVLVSQLELENGKRKDSWEMNLPHSAYLVALAIGDFAQIKSSYGSLPLGYFVEKGYEQGAKKVFENTPEMLALFEKKLGVKYPWPKYDQVVVRDFVSGAMENTTVSIFMEGLLLDEREAIDSEWDYIIAHELFHHWFGDLVTAESWANLTLNEGFANYSEYIWNEYKYGKDQADLKLVAEKEGYFSESETKRVDLIRFDNEGGEDMFDAHSYNKGGLVLHMLRDYLGDEVFFQALNSYLIEHQFQSVEVHDLRIAFEKASGMDLNWFFNQWFLEKGHPELVVEVDYSQSQSILIQVEQQQDLNEFPLFQFPLEVSWYEGGVRKSQTFFIDKVKNEFVVESQNPIDQVYLNERNVLLASISQKGISDEQLIFQLKNSDFGVARYAAFDSLKARNSESIYALVAESLSDPFWSIRENALGLLFSNTEQLIDHPEWENLVFEIAEKDQKNSVRAAAIDVLGEYDADKFFQSLKLWAKDSSYLVAGSALIALVQSEGIQNELSWLEQFEKEKNFRIVIPLAEFYIRNQTIQDRGLGKEDWFFEQITNLKGEGLYYFLGYFSEYFANNLEKKVLAIEYLLTLLRTHEKEYVRRGAFEALLSFSDRVDVIEKIKSVLIDEKSESLRNYSRYFLDMLSDEN</sequence>
<evidence type="ECO:0000256" key="4">
    <source>
        <dbReference type="ARBA" id="ARBA00012564"/>
    </source>
</evidence>
<keyword evidence="16" id="KW-1185">Reference proteome</keyword>
<gene>
    <name evidence="15" type="ORF">AO498_05430</name>
</gene>
<feature type="domain" description="Aminopeptidase N-like N-terminal" evidence="14">
    <location>
        <begin position="84"/>
        <end position="272"/>
    </location>
</feature>
<reference evidence="15 16" key="2">
    <citation type="journal article" date="2016" name="Genome Announc.">
        <title>Complete Genome Sequence of Algoriphagus sp. Strain M8-2, Isolated from a Brackish Lake.</title>
        <authorList>
            <person name="Muraguchi Y."/>
            <person name="Kushimoto K."/>
            <person name="Ohtsubo Y."/>
            <person name="Suzuki T."/>
            <person name="Dohra H."/>
            <person name="Kimbara K."/>
            <person name="Shintani M."/>
        </authorList>
    </citation>
    <scope>NUCLEOTIDE SEQUENCE [LARGE SCALE GENOMIC DNA]</scope>
    <source>
        <strain evidence="15 16">M8-2</strain>
    </source>
</reference>
<keyword evidence="6" id="KW-0031">Aminopeptidase</keyword>
<organism evidence="15 16">
    <name type="scientific">Algoriphagus sanaruensis</name>
    <dbReference type="NCBI Taxonomy" id="1727163"/>
    <lineage>
        <taxon>Bacteria</taxon>
        <taxon>Pseudomonadati</taxon>
        <taxon>Bacteroidota</taxon>
        <taxon>Cytophagia</taxon>
        <taxon>Cytophagales</taxon>
        <taxon>Cyclobacteriaceae</taxon>
        <taxon>Algoriphagus</taxon>
    </lineage>
</organism>
<dbReference type="InterPro" id="IPR050344">
    <property type="entry name" value="Peptidase_M1_aminopeptidases"/>
</dbReference>
<protein>
    <recommendedName>
        <fullName evidence="5">Aminopeptidase N</fullName>
        <ecNumber evidence="4">3.4.11.2</ecNumber>
    </recommendedName>
</protein>
<reference evidence="16" key="1">
    <citation type="submission" date="2015-09" db="EMBL/GenBank/DDBJ databases">
        <title>Complete sequence of Algoriphagus sp. M8-2.</title>
        <authorList>
            <person name="Shintani M."/>
        </authorList>
    </citation>
    <scope>NUCLEOTIDE SEQUENCE [LARGE SCALE GENOMIC DNA]</scope>
    <source>
        <strain evidence="16">M8-2</strain>
    </source>
</reference>
<dbReference type="GO" id="GO:0043171">
    <property type="term" value="P:peptide catabolic process"/>
    <property type="evidence" value="ECO:0007669"/>
    <property type="project" value="TreeGrafter"/>
</dbReference>
<accession>A0A142EL41</accession>
<dbReference type="AlphaFoldDB" id="A0A142EL41"/>
<dbReference type="GO" id="GO:0016285">
    <property type="term" value="F:alanyl aminopeptidase activity"/>
    <property type="evidence" value="ECO:0007669"/>
    <property type="project" value="UniProtKB-EC"/>
</dbReference>
<dbReference type="InterPro" id="IPR001930">
    <property type="entry name" value="Peptidase_M1"/>
</dbReference>
<comment type="similarity">
    <text evidence="3">Belongs to the peptidase M1 family.</text>
</comment>
<keyword evidence="10" id="KW-0862">Zinc</keyword>
<dbReference type="GO" id="GO:0005615">
    <property type="term" value="C:extracellular space"/>
    <property type="evidence" value="ECO:0007669"/>
    <property type="project" value="TreeGrafter"/>
</dbReference>
<dbReference type="Gene3D" id="1.10.390.10">
    <property type="entry name" value="Neutral Protease Domain 2"/>
    <property type="match status" value="1"/>
</dbReference>
<dbReference type="SUPFAM" id="SSF55486">
    <property type="entry name" value="Metalloproteases ('zincins'), catalytic domain"/>
    <property type="match status" value="1"/>
</dbReference>
<evidence type="ECO:0000256" key="1">
    <source>
        <dbReference type="ARBA" id="ARBA00000098"/>
    </source>
</evidence>
<dbReference type="InterPro" id="IPR011989">
    <property type="entry name" value="ARM-like"/>
</dbReference>
<evidence type="ECO:0000259" key="13">
    <source>
        <dbReference type="Pfam" id="PF01433"/>
    </source>
</evidence>
<keyword evidence="9" id="KW-0378">Hydrolase</keyword>
<dbReference type="GO" id="GO:0042277">
    <property type="term" value="F:peptide binding"/>
    <property type="evidence" value="ECO:0007669"/>
    <property type="project" value="TreeGrafter"/>
</dbReference>
<evidence type="ECO:0000256" key="12">
    <source>
        <dbReference type="SAM" id="Phobius"/>
    </source>
</evidence>
<evidence type="ECO:0000256" key="8">
    <source>
        <dbReference type="ARBA" id="ARBA00022723"/>
    </source>
</evidence>
<dbReference type="PATRIC" id="fig|1727163.4.peg.1133"/>
<evidence type="ECO:0000256" key="7">
    <source>
        <dbReference type="ARBA" id="ARBA00022670"/>
    </source>
</evidence>
<keyword evidence="8" id="KW-0479">Metal-binding</keyword>
<dbReference type="InterPro" id="IPR045357">
    <property type="entry name" value="Aminopeptidase_N-like_N"/>
</dbReference>
<dbReference type="InterPro" id="IPR014782">
    <property type="entry name" value="Peptidase_M1_dom"/>
</dbReference>
<keyword evidence="11" id="KW-0482">Metalloprotease</keyword>
<keyword evidence="12" id="KW-0812">Transmembrane</keyword>
<dbReference type="Gene3D" id="2.60.40.1730">
    <property type="entry name" value="tricorn interacting facor f3 domain"/>
    <property type="match status" value="1"/>
</dbReference>
<evidence type="ECO:0000259" key="14">
    <source>
        <dbReference type="Pfam" id="PF17900"/>
    </source>
</evidence>
<dbReference type="SUPFAM" id="SSF63737">
    <property type="entry name" value="Leukotriene A4 hydrolase N-terminal domain"/>
    <property type="match status" value="1"/>
</dbReference>
<dbReference type="GO" id="GO:0008270">
    <property type="term" value="F:zinc ion binding"/>
    <property type="evidence" value="ECO:0007669"/>
    <property type="project" value="InterPro"/>
</dbReference>
<evidence type="ECO:0000256" key="11">
    <source>
        <dbReference type="ARBA" id="ARBA00023049"/>
    </source>
</evidence>
<comment type="catalytic activity">
    <reaction evidence="1">
        <text>Release of an N-terminal amino acid, Xaa-|-Yaa- from a peptide, amide or arylamide. Xaa is preferably Ala, but may be most amino acids including Pro (slow action). When a terminal hydrophobic residue is followed by a prolyl residue, the two may be released as an intact Xaa-Pro dipeptide.</text>
        <dbReference type="EC" id="3.4.11.2"/>
    </reaction>
</comment>
<dbReference type="PANTHER" id="PTHR11533">
    <property type="entry name" value="PROTEASE M1 ZINC METALLOPROTEASE"/>
    <property type="match status" value="1"/>
</dbReference>
<dbReference type="KEGG" id="alm:AO498_05430"/>
<evidence type="ECO:0000256" key="10">
    <source>
        <dbReference type="ARBA" id="ARBA00022833"/>
    </source>
</evidence>
<dbReference type="InterPro" id="IPR042097">
    <property type="entry name" value="Aminopeptidase_N-like_N_sf"/>
</dbReference>
<evidence type="ECO:0000256" key="5">
    <source>
        <dbReference type="ARBA" id="ARBA00015611"/>
    </source>
</evidence>
<keyword evidence="12" id="KW-1133">Transmembrane helix</keyword>
<dbReference type="Gene3D" id="1.25.10.10">
    <property type="entry name" value="Leucine-rich Repeat Variant"/>
    <property type="match status" value="1"/>
</dbReference>
<name>A0A142EL41_9BACT</name>